<evidence type="ECO:0000313" key="7">
    <source>
        <dbReference type="Proteomes" id="UP000435112"/>
    </source>
</evidence>
<dbReference type="Proteomes" id="UP000429607">
    <property type="component" value="Unassembled WGS sequence"/>
</dbReference>
<feature type="region of interest" description="Disordered" evidence="1">
    <location>
        <begin position="52"/>
        <end position="93"/>
    </location>
</feature>
<evidence type="ECO:0000256" key="1">
    <source>
        <dbReference type="SAM" id="MobiDB-lite"/>
    </source>
</evidence>
<accession>A0A6A3LRC6</accession>
<proteinExistence type="predicted"/>
<comment type="caution">
    <text evidence="3">The sequence shown here is derived from an EMBL/GenBank/DDBJ whole genome shotgun (WGS) entry which is preliminary data.</text>
</comment>
<evidence type="ECO:0000313" key="3">
    <source>
        <dbReference type="EMBL" id="KAE9020698.1"/>
    </source>
</evidence>
<evidence type="ECO:0000313" key="2">
    <source>
        <dbReference type="EMBL" id="KAE9015395.1"/>
    </source>
</evidence>
<evidence type="ECO:0000313" key="5">
    <source>
        <dbReference type="Proteomes" id="UP000429607"/>
    </source>
</evidence>
<name>A0A6A3LRC6_9STRA</name>
<evidence type="ECO:0000313" key="4">
    <source>
        <dbReference type="EMBL" id="KAE9310360.1"/>
    </source>
</evidence>
<dbReference type="EMBL" id="QXFT01001788">
    <property type="protein sequence ID" value="KAE9310360.1"/>
    <property type="molecule type" value="Genomic_DNA"/>
</dbReference>
<feature type="compositionally biased region" description="Basic residues" evidence="1">
    <location>
        <begin position="80"/>
        <end position="93"/>
    </location>
</feature>
<dbReference type="EMBL" id="QXFV01000932">
    <property type="protein sequence ID" value="KAE9020698.1"/>
    <property type="molecule type" value="Genomic_DNA"/>
</dbReference>
<protein>
    <recommendedName>
        <fullName evidence="8">BZIP domain-containing protein</fullName>
    </recommendedName>
</protein>
<sequence>MSLLFEPGSVTNCFFESEVSDGLVPLPEILAMLDGVLESDLVLESLQHEDPSVLGPNARSLKRLRPRPCIDEDQKEPKPKRGRRPTAARPRLRNKGKIEILRREVQSLEAELEELKRAEQDAARLEERRADSLWEIIAMKQSEEREKAESQNKALKSLLSVQCTLTTSLTGVLSEWTSLPAPELSLNV</sequence>
<organism evidence="3 5">
    <name type="scientific">Phytophthora rubi</name>
    <dbReference type="NCBI Taxonomy" id="129364"/>
    <lineage>
        <taxon>Eukaryota</taxon>
        <taxon>Sar</taxon>
        <taxon>Stramenopiles</taxon>
        <taxon>Oomycota</taxon>
        <taxon>Peronosporomycetes</taxon>
        <taxon>Peronosporales</taxon>
        <taxon>Peronosporaceae</taxon>
        <taxon>Phytophthora</taxon>
    </lineage>
</organism>
<keyword evidence="6" id="KW-1185">Reference proteome</keyword>
<evidence type="ECO:0008006" key="8">
    <source>
        <dbReference type="Google" id="ProtNLM"/>
    </source>
</evidence>
<dbReference type="OrthoDB" id="108348at2759"/>
<gene>
    <name evidence="3" type="ORF">PR001_g13534</name>
    <name evidence="2" type="ORF">PR002_g13939</name>
    <name evidence="4" type="ORF">PR003_g20290</name>
</gene>
<evidence type="ECO:0000313" key="6">
    <source>
        <dbReference type="Proteomes" id="UP000434957"/>
    </source>
</evidence>
<dbReference type="Proteomes" id="UP000434957">
    <property type="component" value="Unassembled WGS sequence"/>
</dbReference>
<feature type="compositionally biased region" description="Basic and acidic residues" evidence="1">
    <location>
        <begin position="68"/>
        <end position="79"/>
    </location>
</feature>
<reference evidence="5 7" key="1">
    <citation type="submission" date="2018-09" db="EMBL/GenBank/DDBJ databases">
        <title>Genomic investigation of the strawberry pathogen Phytophthora fragariae indicates pathogenicity is determined by transcriptional variation in three key races.</title>
        <authorList>
            <person name="Adams T.M."/>
            <person name="Armitage A.D."/>
            <person name="Sobczyk M.K."/>
            <person name="Bates H.J."/>
            <person name="Dunwell J.M."/>
            <person name="Nellist C.F."/>
            <person name="Harrison R.J."/>
        </authorList>
    </citation>
    <scope>NUCLEOTIDE SEQUENCE [LARGE SCALE GENOMIC DNA]</scope>
    <source>
        <strain evidence="3 5">SCRP249</strain>
        <strain evidence="2 7">SCRP324</strain>
        <strain evidence="4 6">SCRP333</strain>
    </source>
</reference>
<dbReference type="AlphaFoldDB" id="A0A6A3LRC6"/>
<dbReference type="EMBL" id="QXFU01000946">
    <property type="protein sequence ID" value="KAE9015395.1"/>
    <property type="molecule type" value="Genomic_DNA"/>
</dbReference>
<dbReference type="Proteomes" id="UP000435112">
    <property type="component" value="Unassembled WGS sequence"/>
</dbReference>